<dbReference type="EMBL" id="JACIGI010000021">
    <property type="protein sequence ID" value="MBB4286807.1"/>
    <property type="molecule type" value="Genomic_DNA"/>
</dbReference>
<dbReference type="Proteomes" id="UP000555728">
    <property type="component" value="Unassembled WGS sequence"/>
</dbReference>
<keyword evidence="2" id="KW-1185">Reference proteome</keyword>
<dbReference type="RefSeq" id="WP_184435964.1">
    <property type="nucleotide sequence ID" value="NZ_JACIGI010000021.1"/>
</dbReference>
<evidence type="ECO:0000313" key="1">
    <source>
        <dbReference type="EMBL" id="MBB4286807.1"/>
    </source>
</evidence>
<organism evidence="1 2">
    <name type="scientific">Roseospira goensis</name>
    <dbReference type="NCBI Taxonomy" id="391922"/>
    <lineage>
        <taxon>Bacteria</taxon>
        <taxon>Pseudomonadati</taxon>
        <taxon>Pseudomonadota</taxon>
        <taxon>Alphaproteobacteria</taxon>
        <taxon>Rhodospirillales</taxon>
        <taxon>Rhodospirillaceae</taxon>
        <taxon>Roseospira</taxon>
    </lineage>
</organism>
<comment type="caution">
    <text evidence="1">The sequence shown here is derived from an EMBL/GenBank/DDBJ whole genome shotgun (WGS) entry which is preliminary data.</text>
</comment>
<gene>
    <name evidence="1" type="ORF">GGD88_002548</name>
</gene>
<name>A0A7W6S154_9PROT</name>
<sequence>MSGAHDDRAHLIAHRRFMEEVEMAVRAANQEIIGQKLPHLDRTSFFKLAVSIARLRARYLESVMALDWEHADADRLAAVQNRRTMFEEARAGFEALQHAFERGYITLDEK</sequence>
<accession>A0A7W6S154</accession>
<protein>
    <submittedName>
        <fullName evidence="1">Uncharacterized protein</fullName>
    </submittedName>
</protein>
<dbReference type="AlphaFoldDB" id="A0A7W6S154"/>
<reference evidence="1 2" key="1">
    <citation type="submission" date="2020-08" db="EMBL/GenBank/DDBJ databases">
        <title>Genome sequencing of Purple Non-Sulfur Bacteria from various extreme environments.</title>
        <authorList>
            <person name="Mayer M."/>
        </authorList>
    </citation>
    <scope>NUCLEOTIDE SEQUENCE [LARGE SCALE GENOMIC DNA]</scope>
    <source>
        <strain evidence="1 2">JA135</strain>
    </source>
</reference>
<proteinExistence type="predicted"/>
<evidence type="ECO:0000313" key="2">
    <source>
        <dbReference type="Proteomes" id="UP000555728"/>
    </source>
</evidence>